<dbReference type="OrthoDB" id="405906at2759"/>
<name>A0A9W7SNF1_9PEZI</name>
<feature type="transmembrane region" description="Helical" evidence="1">
    <location>
        <begin position="105"/>
        <end position="128"/>
    </location>
</feature>
<evidence type="ECO:0000313" key="4">
    <source>
        <dbReference type="Proteomes" id="UP001138500"/>
    </source>
</evidence>
<keyword evidence="4" id="KW-1185">Reference proteome</keyword>
<feature type="transmembrane region" description="Helical" evidence="1">
    <location>
        <begin position="33"/>
        <end position="57"/>
    </location>
</feature>
<feature type="domain" description="DUF7703" evidence="2">
    <location>
        <begin position="33"/>
        <end position="272"/>
    </location>
</feature>
<feature type="transmembrane region" description="Helical" evidence="1">
    <location>
        <begin position="180"/>
        <end position="201"/>
    </location>
</feature>
<dbReference type="EMBL" id="RIBY02002090">
    <property type="protein sequence ID" value="KAH9825612.1"/>
    <property type="molecule type" value="Genomic_DNA"/>
</dbReference>
<dbReference type="Proteomes" id="UP001138500">
    <property type="component" value="Unassembled WGS sequence"/>
</dbReference>
<feature type="transmembrane region" description="Helical" evidence="1">
    <location>
        <begin position="222"/>
        <end position="246"/>
    </location>
</feature>
<dbReference type="PANTHER" id="PTHR37013:SF3">
    <property type="entry name" value="INTEGRAL MEMBRANE PROTEIN (AFU_ORTHOLOGUE AFUA_1G05950)"/>
    <property type="match status" value="1"/>
</dbReference>
<keyword evidence="1" id="KW-0812">Transmembrane</keyword>
<dbReference type="AlphaFoldDB" id="A0A9W7SNF1"/>
<feature type="transmembrane region" description="Helical" evidence="1">
    <location>
        <begin position="64"/>
        <end position="85"/>
    </location>
</feature>
<keyword evidence="1" id="KW-0472">Membrane</keyword>
<organism evidence="3 4">
    <name type="scientific">Teratosphaeria destructans</name>
    <dbReference type="NCBI Taxonomy" id="418781"/>
    <lineage>
        <taxon>Eukaryota</taxon>
        <taxon>Fungi</taxon>
        <taxon>Dikarya</taxon>
        <taxon>Ascomycota</taxon>
        <taxon>Pezizomycotina</taxon>
        <taxon>Dothideomycetes</taxon>
        <taxon>Dothideomycetidae</taxon>
        <taxon>Mycosphaerellales</taxon>
        <taxon>Teratosphaeriaceae</taxon>
        <taxon>Teratosphaeria</taxon>
    </lineage>
</organism>
<dbReference type="Pfam" id="PF24802">
    <property type="entry name" value="DUF7703"/>
    <property type="match status" value="1"/>
</dbReference>
<proteinExistence type="predicted"/>
<sequence>MPLLNDSRPGSSWTSPNVGVVQGVDGRNLTHRLLVVFFAGLSAYNAVEVITLTFLTFRRYRGMYFWSLLVAGIGIVLASLNQILNLDPAFTGGIPRYVDIALGSLGWWLSVTGQACVLWSRLHIVVWGKQGDLILQWTKWMILSNILMLHLPTSILSIGAKIHKVHADSFTIGYSIMEKIQIAGFFVQETILSSIYIRAAIKIIRTSLSPTNHNRTAIKQLIGINATIIGMDLCLLILEAASLYILQTLSKNLIYSIKLKLEFVILGKLVKTAHGSGDELQSGFGRPPDTCITLAPWWGGPRQGPQCPRVVEADVVDNEIVFPSRSCSRVTALDYDLARFRHVDGIVSLQMFTEHFRDSMRVRQ</sequence>
<reference evidence="3 4" key="2">
    <citation type="journal article" date="2021" name="Curr. Genet.">
        <title>Genetic response to nitrogen starvation in the aggressive Eucalyptus foliar pathogen Teratosphaeria destructans.</title>
        <authorList>
            <person name="Havenga M."/>
            <person name="Wingfield B.D."/>
            <person name="Wingfield M.J."/>
            <person name="Dreyer L.L."/>
            <person name="Roets F."/>
            <person name="Aylward J."/>
        </authorList>
    </citation>
    <scope>NUCLEOTIDE SEQUENCE [LARGE SCALE GENOMIC DNA]</scope>
    <source>
        <strain evidence="3">CMW44962</strain>
    </source>
</reference>
<evidence type="ECO:0000259" key="2">
    <source>
        <dbReference type="Pfam" id="PF24802"/>
    </source>
</evidence>
<comment type="caution">
    <text evidence="3">The sequence shown here is derived from an EMBL/GenBank/DDBJ whole genome shotgun (WGS) entry which is preliminary data.</text>
</comment>
<reference evidence="3 4" key="1">
    <citation type="journal article" date="2018" name="IMA Fungus">
        <title>IMA Genome-F 10: Nine draft genome sequences of Claviceps purpurea s.lat., including C. arundinis, C. humidiphila, and C. cf. spartinae, pseudomolecules for the pitch canker pathogen Fusarium circinatum, draft genome of Davidsoniella eucalypti, Grosmannia galeiformis, Quambalaria eucalypti, and Teratosphaeria destructans.</title>
        <authorList>
            <person name="Wingfield B.D."/>
            <person name="Liu M."/>
            <person name="Nguyen H.D."/>
            <person name="Lane F.A."/>
            <person name="Morgan S.W."/>
            <person name="De Vos L."/>
            <person name="Wilken P.M."/>
            <person name="Duong T.A."/>
            <person name="Aylward J."/>
            <person name="Coetzee M.P."/>
            <person name="Dadej K."/>
            <person name="De Beer Z.W."/>
            <person name="Findlay W."/>
            <person name="Havenga M."/>
            <person name="Kolarik M."/>
            <person name="Menzies J.G."/>
            <person name="Naidoo K."/>
            <person name="Pochopski O."/>
            <person name="Shoukouhi P."/>
            <person name="Santana Q.C."/>
            <person name="Seifert K.A."/>
            <person name="Soal N."/>
            <person name="Steenkamp E.T."/>
            <person name="Tatham C.T."/>
            <person name="van der Nest M.A."/>
            <person name="Wingfield M.J."/>
        </authorList>
    </citation>
    <scope>NUCLEOTIDE SEQUENCE [LARGE SCALE GENOMIC DNA]</scope>
    <source>
        <strain evidence="3">CMW44962</strain>
    </source>
</reference>
<protein>
    <submittedName>
        <fullName evidence="3">Integral membrane protein</fullName>
    </submittedName>
</protein>
<keyword evidence="1" id="KW-1133">Transmembrane helix</keyword>
<feature type="transmembrane region" description="Helical" evidence="1">
    <location>
        <begin position="140"/>
        <end position="160"/>
    </location>
</feature>
<dbReference type="PANTHER" id="PTHR37013">
    <property type="entry name" value="INTEGRAL MEMBRANE PROTEIN (AFU_ORTHOLOGUE AFUA_1G05950)-RELATED"/>
    <property type="match status" value="1"/>
</dbReference>
<accession>A0A9W7SNF1</accession>
<gene>
    <name evidence="3" type="ORF">Tdes44962_MAKER04054</name>
</gene>
<evidence type="ECO:0000256" key="1">
    <source>
        <dbReference type="SAM" id="Phobius"/>
    </source>
</evidence>
<evidence type="ECO:0000313" key="3">
    <source>
        <dbReference type="EMBL" id="KAH9825612.1"/>
    </source>
</evidence>
<dbReference type="InterPro" id="IPR056120">
    <property type="entry name" value="DUF7703"/>
</dbReference>